<name>A0ABR2NC84_9ROSI</name>
<gene>
    <name evidence="2" type="ORF">V6N11_061857</name>
</gene>
<protein>
    <submittedName>
        <fullName evidence="2">Uncharacterized protein</fullName>
    </submittedName>
</protein>
<evidence type="ECO:0000313" key="3">
    <source>
        <dbReference type="Proteomes" id="UP001396334"/>
    </source>
</evidence>
<evidence type="ECO:0000313" key="2">
    <source>
        <dbReference type="EMBL" id="KAK8973766.1"/>
    </source>
</evidence>
<reference evidence="2 3" key="1">
    <citation type="journal article" date="2024" name="G3 (Bethesda)">
        <title>Genome assembly of Hibiscus sabdariffa L. provides insights into metabolisms of medicinal natural products.</title>
        <authorList>
            <person name="Kim T."/>
        </authorList>
    </citation>
    <scope>NUCLEOTIDE SEQUENCE [LARGE SCALE GENOMIC DNA]</scope>
    <source>
        <strain evidence="2">TK-2024</strain>
        <tissue evidence="2">Old leaves</tissue>
    </source>
</reference>
<comment type="caution">
    <text evidence="2">The sequence shown here is derived from an EMBL/GenBank/DDBJ whole genome shotgun (WGS) entry which is preliminary data.</text>
</comment>
<keyword evidence="3" id="KW-1185">Reference proteome</keyword>
<dbReference type="Proteomes" id="UP001396334">
    <property type="component" value="Unassembled WGS sequence"/>
</dbReference>
<evidence type="ECO:0000256" key="1">
    <source>
        <dbReference type="SAM" id="MobiDB-lite"/>
    </source>
</evidence>
<feature type="region of interest" description="Disordered" evidence="1">
    <location>
        <begin position="77"/>
        <end position="104"/>
    </location>
</feature>
<dbReference type="EMBL" id="JBBPBN010000179">
    <property type="protein sequence ID" value="KAK8973766.1"/>
    <property type="molecule type" value="Genomic_DNA"/>
</dbReference>
<sequence length="143" mass="15818">MCDWLCKSPISNADLTRALRSDDIVLLQVMRLFGDRVLLIFDDADVRSKMLASDILSKLFDRFVEWNEEDCAMGCFRDSQSSSTDSERMENPTQDVPAEQEENESMATLEGIGTMVCLAGERVMEGLKVVSCSSVLGVCSGFG</sequence>
<proteinExistence type="predicted"/>
<organism evidence="2 3">
    <name type="scientific">Hibiscus sabdariffa</name>
    <name type="common">roselle</name>
    <dbReference type="NCBI Taxonomy" id="183260"/>
    <lineage>
        <taxon>Eukaryota</taxon>
        <taxon>Viridiplantae</taxon>
        <taxon>Streptophyta</taxon>
        <taxon>Embryophyta</taxon>
        <taxon>Tracheophyta</taxon>
        <taxon>Spermatophyta</taxon>
        <taxon>Magnoliopsida</taxon>
        <taxon>eudicotyledons</taxon>
        <taxon>Gunneridae</taxon>
        <taxon>Pentapetalae</taxon>
        <taxon>rosids</taxon>
        <taxon>malvids</taxon>
        <taxon>Malvales</taxon>
        <taxon>Malvaceae</taxon>
        <taxon>Malvoideae</taxon>
        <taxon>Hibiscus</taxon>
    </lineage>
</organism>
<accession>A0ABR2NC84</accession>